<dbReference type="CDD" id="cd04506">
    <property type="entry name" value="SGNH_hydrolase_YpmR_like"/>
    <property type="match status" value="1"/>
</dbReference>
<organism evidence="4 5">
    <name type="scientific">Lentibacillus salicampi</name>
    <dbReference type="NCBI Taxonomy" id="175306"/>
    <lineage>
        <taxon>Bacteria</taxon>
        <taxon>Bacillati</taxon>
        <taxon>Bacillota</taxon>
        <taxon>Bacilli</taxon>
        <taxon>Bacillales</taxon>
        <taxon>Bacillaceae</taxon>
        <taxon>Lentibacillus</taxon>
    </lineage>
</organism>
<comment type="caution">
    <text evidence="4">The sequence shown here is derived from an EMBL/GenBank/DDBJ whole genome shotgun (WGS) entry which is preliminary data.</text>
</comment>
<dbReference type="Proteomes" id="UP000298484">
    <property type="component" value="Unassembled WGS sequence"/>
</dbReference>
<dbReference type="AlphaFoldDB" id="A0A4Y9ACB3"/>
<evidence type="ECO:0000313" key="5">
    <source>
        <dbReference type="Proteomes" id="UP000298484"/>
    </source>
</evidence>
<keyword evidence="5" id="KW-1185">Reference proteome</keyword>
<evidence type="ECO:0000256" key="2">
    <source>
        <dbReference type="SAM" id="Phobius"/>
    </source>
</evidence>
<feature type="domain" description="SGNH hydrolase-type esterase" evidence="3">
    <location>
        <begin position="98"/>
        <end position="288"/>
    </location>
</feature>
<sequence>MKKRYMLIFLGILLIGITIFFIFEQPESPFENAINSTTKQEGAEPEDTTIEQQDPPQEEDPSSPEATGESALQLQEMFNEAVQRTADFFNNRESNITALGDSLTQGVGDHVVKGGYVGILDQTINKNRQLVSFDNYGKRGHRSAQLLKRLDNPEVAQSIEKADMILITIGANDIMQVVKENFTSLKMNDFTPAEKTYEDQLRQIFDKLNDLNHNADIYLVGIYNPFIHYFPDIKELSKIVADWNETSRGVTQQYDNATFIPTADLFADGEEELFAEDHFHPSHRGYQLFARRVLDYLTDQ</sequence>
<gene>
    <name evidence="4" type="ORF">E4U82_07185</name>
</gene>
<evidence type="ECO:0000259" key="3">
    <source>
        <dbReference type="Pfam" id="PF13472"/>
    </source>
</evidence>
<dbReference type="InterPro" id="IPR013830">
    <property type="entry name" value="SGNH_hydro"/>
</dbReference>
<evidence type="ECO:0000256" key="1">
    <source>
        <dbReference type="SAM" id="MobiDB-lite"/>
    </source>
</evidence>
<dbReference type="InterPro" id="IPR051532">
    <property type="entry name" value="Ester_Hydrolysis_Enzymes"/>
</dbReference>
<keyword evidence="2" id="KW-0812">Transmembrane</keyword>
<name>A0A4Y9ACB3_9BACI</name>
<dbReference type="Gene3D" id="3.40.50.1110">
    <property type="entry name" value="SGNH hydrolase"/>
    <property type="match status" value="1"/>
</dbReference>
<evidence type="ECO:0000313" key="4">
    <source>
        <dbReference type="EMBL" id="TFJ93443.1"/>
    </source>
</evidence>
<feature type="region of interest" description="Disordered" evidence="1">
    <location>
        <begin position="36"/>
        <end position="69"/>
    </location>
</feature>
<keyword evidence="2" id="KW-0472">Membrane</keyword>
<reference evidence="4 5" key="1">
    <citation type="submission" date="2019-03" db="EMBL/GenBank/DDBJ databases">
        <title>Genome sequence of Lentibacillus salicampi ATCC BAA-719.</title>
        <authorList>
            <person name="Maclea K.S."/>
            <person name="Simoes Junior M."/>
        </authorList>
    </citation>
    <scope>NUCLEOTIDE SEQUENCE [LARGE SCALE GENOMIC DNA]</scope>
    <source>
        <strain evidence="4 5">ATCC BAA-719</strain>
    </source>
</reference>
<dbReference type="RefSeq" id="WP_135109525.1">
    <property type="nucleotide sequence ID" value="NZ_SRHY01000006.1"/>
</dbReference>
<dbReference type="PANTHER" id="PTHR30383:SF27">
    <property type="entry name" value="SPORE GERMINATION LIPASE LIPC"/>
    <property type="match status" value="1"/>
</dbReference>
<feature type="transmembrane region" description="Helical" evidence="2">
    <location>
        <begin position="5"/>
        <end position="23"/>
    </location>
</feature>
<dbReference type="EMBL" id="SRHY01000006">
    <property type="protein sequence ID" value="TFJ93443.1"/>
    <property type="molecule type" value="Genomic_DNA"/>
</dbReference>
<accession>A0A4Y9ACB3</accession>
<dbReference type="Pfam" id="PF13472">
    <property type="entry name" value="Lipase_GDSL_2"/>
    <property type="match status" value="1"/>
</dbReference>
<dbReference type="OrthoDB" id="252349at2"/>
<proteinExistence type="predicted"/>
<dbReference type="SUPFAM" id="SSF52266">
    <property type="entry name" value="SGNH hydrolase"/>
    <property type="match status" value="1"/>
</dbReference>
<keyword evidence="2" id="KW-1133">Transmembrane helix</keyword>
<dbReference type="PANTHER" id="PTHR30383">
    <property type="entry name" value="THIOESTERASE 1/PROTEASE 1/LYSOPHOSPHOLIPASE L1"/>
    <property type="match status" value="1"/>
</dbReference>
<dbReference type="InterPro" id="IPR036514">
    <property type="entry name" value="SGNH_hydro_sf"/>
</dbReference>
<protein>
    <recommendedName>
        <fullName evidence="3">SGNH hydrolase-type esterase domain-containing protein</fullName>
    </recommendedName>
</protein>
<dbReference type="GO" id="GO:0004622">
    <property type="term" value="F:phosphatidylcholine lysophospholipase activity"/>
    <property type="evidence" value="ECO:0007669"/>
    <property type="project" value="TreeGrafter"/>
</dbReference>